<dbReference type="FunFam" id="3.40.50.720:FF:000084">
    <property type="entry name" value="Short-chain dehydrogenase reductase"/>
    <property type="match status" value="1"/>
</dbReference>
<accession>A0A4R5ENK5</accession>
<protein>
    <submittedName>
        <fullName evidence="2">SDR family oxidoreductase</fullName>
    </submittedName>
</protein>
<dbReference type="Proteomes" id="UP000294662">
    <property type="component" value="Unassembled WGS sequence"/>
</dbReference>
<dbReference type="Pfam" id="PF13561">
    <property type="entry name" value="adh_short_C2"/>
    <property type="match status" value="1"/>
</dbReference>
<comment type="similarity">
    <text evidence="1">Belongs to the short-chain dehydrogenases/reductases (SDR) family.</text>
</comment>
<proteinExistence type="inferred from homology"/>
<dbReference type="GO" id="GO:0016616">
    <property type="term" value="F:oxidoreductase activity, acting on the CH-OH group of donors, NAD or NADP as acceptor"/>
    <property type="evidence" value="ECO:0007669"/>
    <property type="project" value="TreeGrafter"/>
</dbReference>
<evidence type="ECO:0000313" key="3">
    <source>
        <dbReference type="Proteomes" id="UP000294662"/>
    </source>
</evidence>
<dbReference type="OrthoDB" id="9779623at2"/>
<dbReference type="InterPro" id="IPR036291">
    <property type="entry name" value="NAD(P)-bd_dom_sf"/>
</dbReference>
<dbReference type="EMBL" id="SMFP01000010">
    <property type="protein sequence ID" value="TDE36309.1"/>
    <property type="molecule type" value="Genomic_DNA"/>
</dbReference>
<dbReference type="Gene3D" id="3.40.50.720">
    <property type="entry name" value="NAD(P)-binding Rossmann-like Domain"/>
    <property type="match status" value="1"/>
</dbReference>
<name>A0A4R5ENK5_9RHOB</name>
<comment type="caution">
    <text evidence="2">The sequence shown here is derived from an EMBL/GenBank/DDBJ whole genome shotgun (WGS) entry which is preliminary data.</text>
</comment>
<dbReference type="CDD" id="cd05233">
    <property type="entry name" value="SDR_c"/>
    <property type="match status" value="1"/>
</dbReference>
<dbReference type="PRINTS" id="PR00081">
    <property type="entry name" value="GDHRDH"/>
</dbReference>
<evidence type="ECO:0000256" key="1">
    <source>
        <dbReference type="ARBA" id="ARBA00006484"/>
    </source>
</evidence>
<organism evidence="2 3">
    <name type="scientific">Antarcticimicrobium sediminis</name>
    <dbReference type="NCBI Taxonomy" id="2546227"/>
    <lineage>
        <taxon>Bacteria</taxon>
        <taxon>Pseudomonadati</taxon>
        <taxon>Pseudomonadota</taxon>
        <taxon>Alphaproteobacteria</taxon>
        <taxon>Rhodobacterales</taxon>
        <taxon>Paracoccaceae</taxon>
        <taxon>Antarcticimicrobium</taxon>
    </lineage>
</organism>
<dbReference type="PROSITE" id="PS00061">
    <property type="entry name" value="ADH_SHORT"/>
    <property type="match status" value="1"/>
</dbReference>
<dbReference type="InterPro" id="IPR002347">
    <property type="entry name" value="SDR_fam"/>
</dbReference>
<gene>
    <name evidence="2" type="ORF">E1B25_15475</name>
</gene>
<dbReference type="AlphaFoldDB" id="A0A4R5ENK5"/>
<dbReference type="PANTHER" id="PTHR42760">
    <property type="entry name" value="SHORT-CHAIN DEHYDROGENASES/REDUCTASES FAMILY MEMBER"/>
    <property type="match status" value="1"/>
</dbReference>
<sequence length="257" mass="26583">MDDKTRLTGKTALITGAGGAIGGTTARLMAARGAHIVAVDRDPAALKALADDIPECTTVVADVTDEVAVKSYVEAAITARGKIDIFFNNAGIEGDFHPIGDYPTEDFRKIVDINLIGVFMGYKYVVPRMLESGGGSIIVSSSVGGLVGTPLICGYTATKHAVLGLMRTVAAECGAAGIRSNAVNPGPIESRMMGDVEKGMGAGMPDGAVRQMMTQMVPMQRYGKPSEVAELVSFLGSDAASFVNGAVMTVDGGFTTV</sequence>
<dbReference type="RefSeq" id="WP_132830421.1">
    <property type="nucleotide sequence ID" value="NZ_SMFP01000010.1"/>
</dbReference>
<dbReference type="PRINTS" id="PR00080">
    <property type="entry name" value="SDRFAMILY"/>
</dbReference>
<keyword evidence="3" id="KW-1185">Reference proteome</keyword>
<evidence type="ECO:0000313" key="2">
    <source>
        <dbReference type="EMBL" id="TDE36309.1"/>
    </source>
</evidence>
<dbReference type="InterPro" id="IPR020904">
    <property type="entry name" value="Sc_DH/Rdtase_CS"/>
</dbReference>
<dbReference type="SUPFAM" id="SSF51735">
    <property type="entry name" value="NAD(P)-binding Rossmann-fold domains"/>
    <property type="match status" value="1"/>
</dbReference>
<reference evidence="2 3" key="1">
    <citation type="submission" date="2019-03" db="EMBL/GenBank/DDBJ databases">
        <authorList>
            <person name="Zhang S."/>
        </authorList>
    </citation>
    <scope>NUCLEOTIDE SEQUENCE [LARGE SCALE GENOMIC DNA]</scope>
    <source>
        <strain evidence="2 3">S4J41</strain>
    </source>
</reference>